<feature type="transmembrane region" description="Helical" evidence="9">
    <location>
        <begin position="354"/>
        <end position="372"/>
    </location>
</feature>
<dbReference type="PROSITE" id="PS51104">
    <property type="entry name" value="PTS_EIIC_TYPE_2"/>
    <property type="match status" value="1"/>
</dbReference>
<keyword evidence="2" id="KW-0813">Transport</keyword>
<evidence type="ECO:0000256" key="4">
    <source>
        <dbReference type="ARBA" id="ARBA00022597"/>
    </source>
</evidence>
<evidence type="ECO:0000256" key="6">
    <source>
        <dbReference type="ARBA" id="ARBA00022692"/>
    </source>
</evidence>
<comment type="caution">
    <text evidence="11">The sequence shown here is derived from an EMBL/GenBank/DDBJ whole genome shotgun (WGS) entry which is preliminary data.</text>
</comment>
<evidence type="ECO:0000256" key="1">
    <source>
        <dbReference type="ARBA" id="ARBA00004651"/>
    </source>
</evidence>
<feature type="transmembrane region" description="Helical" evidence="9">
    <location>
        <begin position="413"/>
        <end position="432"/>
    </location>
</feature>
<keyword evidence="4" id="KW-0762">Sugar transport</keyword>
<evidence type="ECO:0000256" key="8">
    <source>
        <dbReference type="ARBA" id="ARBA00023136"/>
    </source>
</evidence>
<reference evidence="11" key="2">
    <citation type="journal article" date="2021" name="PeerJ">
        <title>Extensive microbial diversity within the chicken gut microbiome revealed by metagenomics and culture.</title>
        <authorList>
            <person name="Gilroy R."/>
            <person name="Ravi A."/>
            <person name="Getino M."/>
            <person name="Pursley I."/>
            <person name="Horton D.L."/>
            <person name="Alikhan N.F."/>
            <person name="Baker D."/>
            <person name="Gharbi K."/>
            <person name="Hall N."/>
            <person name="Watson M."/>
            <person name="Adriaenssens E.M."/>
            <person name="Foster-Nyarko E."/>
            <person name="Jarju S."/>
            <person name="Secka A."/>
            <person name="Antonio M."/>
            <person name="Oren A."/>
            <person name="Chaudhuri R.R."/>
            <person name="La Ragione R."/>
            <person name="Hildebrand F."/>
            <person name="Pallen M.J."/>
        </authorList>
    </citation>
    <scope>NUCLEOTIDE SEQUENCE</scope>
    <source>
        <strain evidence="11">ChiHjej12B11-29160</strain>
    </source>
</reference>
<dbReference type="Pfam" id="PF03611">
    <property type="entry name" value="EIIC-GAT"/>
    <property type="match status" value="1"/>
</dbReference>
<sequence length="470" mass="50651">MDVLATVFQSVLDLGAAVFLPIVMFIIGIIVGMKPGEAISAGLILGVALVGVNEVQTFMSNTVGVAAQAFVENTGIQLTALDMGWAPAVTPCWAWPYAFLMFPIQIGINMIMLFIKQTDTLNVDMWNVVNKIFTAFIVTYVTNNVLLGFVFASIEVVLELKNSDHMKNQVTELTGIPGVGLPHPIFLENVFFYPIARLLDKVMPESSKIDAAALRRKIGIFGENHILGFIIGTAIGLLGNQGVAALMTGVQAGCALTLFPMVSKLFMQALSPISEVANGFVKKHFPGREMVIGLDWPILAGAPEIWVTIILTIPVALAVSVILPGNTVLPFGNLMTVAVAAPAYVACKGDLRKMLIISFLWVPVFCYAATVFSPMVTALQAETGAALPAGQMIGWWGMDDSGLRLALIEAVQLNPIGIAVLVLFAVLAFFYFRWMNQEEHAAAVRMGWISDEPETKETADTATASVVEEK</sequence>
<dbReference type="GO" id="GO:0015577">
    <property type="term" value="F:galactitol transmembrane transporter activity"/>
    <property type="evidence" value="ECO:0007669"/>
    <property type="project" value="InterPro"/>
</dbReference>
<protein>
    <submittedName>
        <fullName evidence="11">PTS galactitol transporter subunit IIC</fullName>
    </submittedName>
</protein>
<dbReference type="GO" id="GO:0009401">
    <property type="term" value="P:phosphoenolpyruvate-dependent sugar phosphotransferase system"/>
    <property type="evidence" value="ECO:0007669"/>
    <property type="project" value="UniProtKB-KW"/>
</dbReference>
<name>A0A9D1HYI1_9ACTN</name>
<evidence type="ECO:0000256" key="5">
    <source>
        <dbReference type="ARBA" id="ARBA00022683"/>
    </source>
</evidence>
<evidence type="ECO:0000256" key="7">
    <source>
        <dbReference type="ARBA" id="ARBA00022989"/>
    </source>
</evidence>
<evidence type="ECO:0000256" key="2">
    <source>
        <dbReference type="ARBA" id="ARBA00022448"/>
    </source>
</evidence>
<evidence type="ECO:0000313" key="11">
    <source>
        <dbReference type="EMBL" id="HIU24617.1"/>
    </source>
</evidence>
<dbReference type="PANTHER" id="PTHR37324:SF2">
    <property type="entry name" value="PTS SYSTEM GALACTITOL-SPECIFIC EIIC COMPONENT"/>
    <property type="match status" value="1"/>
</dbReference>
<keyword evidence="3" id="KW-1003">Cell membrane</keyword>
<feature type="transmembrane region" description="Helical" evidence="9">
    <location>
        <begin position="135"/>
        <end position="158"/>
    </location>
</feature>
<dbReference type="PIRSF" id="PIRSF006304">
    <property type="entry name" value="GatC"/>
    <property type="match status" value="1"/>
</dbReference>
<keyword evidence="8 9" id="KW-0472">Membrane</keyword>
<feature type="transmembrane region" description="Helical" evidence="9">
    <location>
        <begin position="218"/>
        <end position="238"/>
    </location>
</feature>
<keyword evidence="5" id="KW-0598">Phosphotransferase system</keyword>
<dbReference type="InterPro" id="IPR013014">
    <property type="entry name" value="PTS_EIIC_2"/>
</dbReference>
<gene>
    <name evidence="11" type="ORF">IAD17_06815</name>
</gene>
<evidence type="ECO:0000313" key="12">
    <source>
        <dbReference type="Proteomes" id="UP000824078"/>
    </source>
</evidence>
<dbReference type="InterPro" id="IPR013853">
    <property type="entry name" value="EIIC-GAT"/>
</dbReference>
<feature type="transmembrane region" description="Helical" evidence="9">
    <location>
        <begin position="14"/>
        <end position="33"/>
    </location>
</feature>
<dbReference type="InterPro" id="IPR004703">
    <property type="entry name" value="PTS_sugar-sp_permease"/>
</dbReference>
<feature type="transmembrane region" description="Helical" evidence="9">
    <location>
        <begin position="93"/>
        <end position="115"/>
    </location>
</feature>
<keyword evidence="6 9" id="KW-0812">Transmembrane</keyword>
<comment type="subcellular location">
    <subcellularLocation>
        <location evidence="1">Cell membrane</location>
        <topology evidence="1">Multi-pass membrane protein</topology>
    </subcellularLocation>
</comment>
<dbReference type="GO" id="GO:0005886">
    <property type="term" value="C:plasma membrane"/>
    <property type="evidence" value="ECO:0007669"/>
    <property type="project" value="UniProtKB-SubCell"/>
</dbReference>
<dbReference type="EMBL" id="DVMQ01000018">
    <property type="protein sequence ID" value="HIU24617.1"/>
    <property type="molecule type" value="Genomic_DNA"/>
</dbReference>
<reference evidence="11" key="1">
    <citation type="submission" date="2020-10" db="EMBL/GenBank/DDBJ databases">
        <authorList>
            <person name="Gilroy R."/>
        </authorList>
    </citation>
    <scope>NUCLEOTIDE SEQUENCE</scope>
    <source>
        <strain evidence="11">ChiHjej12B11-29160</strain>
    </source>
</reference>
<dbReference type="PANTHER" id="PTHR37324">
    <property type="entry name" value="PTS SYSTEM GALACTITOL-SPECIFIC EIIC COMPONENT"/>
    <property type="match status" value="1"/>
</dbReference>
<evidence type="ECO:0000256" key="9">
    <source>
        <dbReference type="SAM" id="Phobius"/>
    </source>
</evidence>
<feature type="domain" description="PTS EIIC type-2" evidence="10">
    <location>
        <begin position="8"/>
        <end position="448"/>
    </location>
</feature>
<feature type="transmembrane region" description="Helical" evidence="9">
    <location>
        <begin position="305"/>
        <end position="323"/>
    </location>
</feature>
<keyword evidence="7 9" id="KW-1133">Transmembrane helix</keyword>
<dbReference type="AlphaFoldDB" id="A0A9D1HYI1"/>
<evidence type="ECO:0000256" key="3">
    <source>
        <dbReference type="ARBA" id="ARBA00022475"/>
    </source>
</evidence>
<accession>A0A9D1HYI1</accession>
<dbReference type="Proteomes" id="UP000824078">
    <property type="component" value="Unassembled WGS sequence"/>
</dbReference>
<organism evidence="11 12">
    <name type="scientific">Candidatus Coprovicinus avistercoris</name>
    <dbReference type="NCBI Taxonomy" id="2840754"/>
    <lineage>
        <taxon>Bacteria</taxon>
        <taxon>Bacillati</taxon>
        <taxon>Actinomycetota</taxon>
        <taxon>Coriobacteriia</taxon>
        <taxon>Coriobacteriales</taxon>
        <taxon>Coriobacteriaceae</taxon>
        <taxon>Coriobacteriaceae incertae sedis</taxon>
        <taxon>Candidatus Coprovicinus</taxon>
    </lineage>
</organism>
<evidence type="ECO:0000259" key="10">
    <source>
        <dbReference type="PROSITE" id="PS51104"/>
    </source>
</evidence>
<proteinExistence type="predicted"/>